<keyword evidence="1" id="KW-0812">Transmembrane</keyword>
<dbReference type="PANTHER" id="PTHR32251:SF33">
    <property type="entry name" value="STEROID 5-ALPHA REDUCTASE C-TERMINAL DOMAIN-CONTAINING PROTEIN"/>
    <property type="match status" value="1"/>
</dbReference>
<dbReference type="GO" id="GO:0016020">
    <property type="term" value="C:membrane"/>
    <property type="evidence" value="ECO:0007669"/>
    <property type="project" value="TreeGrafter"/>
</dbReference>
<keyword evidence="1" id="KW-1133">Transmembrane helix</keyword>
<name>A0A5A5RXZ4_MICAE</name>
<dbReference type="PROSITE" id="PS50244">
    <property type="entry name" value="S5A_REDUCTASE"/>
    <property type="match status" value="1"/>
</dbReference>
<evidence type="ECO:0000313" key="2">
    <source>
        <dbReference type="EMBL" id="GCA81423.1"/>
    </source>
</evidence>
<comment type="caution">
    <text evidence="2">The sequence shown here is derived from an EMBL/GenBank/DDBJ whole genome shotgun (WGS) entry which is preliminary data.</text>
</comment>
<dbReference type="Gene3D" id="1.20.120.1630">
    <property type="match status" value="1"/>
</dbReference>
<accession>A0A5A5RXZ4</accession>
<feature type="transmembrane region" description="Helical" evidence="1">
    <location>
        <begin position="124"/>
        <end position="152"/>
    </location>
</feature>
<dbReference type="Proteomes" id="UP000324689">
    <property type="component" value="Unassembled WGS sequence"/>
</dbReference>
<dbReference type="Pfam" id="PF06966">
    <property type="entry name" value="DUF1295"/>
    <property type="match status" value="1"/>
</dbReference>
<reference evidence="2 3" key="1">
    <citation type="submission" date="2018-09" db="EMBL/GenBank/DDBJ databases">
        <title>Evolutionary history of phycoerythrin pigmentation in the water bloom-forming cyanobacterium Microcystis aeruginosa.</title>
        <authorList>
            <person name="Tanabe Y."/>
            <person name="Tanabe Y."/>
            <person name="Yamaguchi H."/>
        </authorList>
    </citation>
    <scope>NUCLEOTIDE SEQUENCE [LARGE SCALE GENOMIC DNA]</scope>
    <source>
        <strain evidence="2 3">NIES-2521</strain>
    </source>
</reference>
<feature type="transmembrane region" description="Helical" evidence="1">
    <location>
        <begin position="7"/>
        <end position="27"/>
    </location>
</feature>
<protein>
    <submittedName>
        <fullName evidence="2">Uncharacterized protein</fullName>
    </submittedName>
</protein>
<feature type="transmembrane region" description="Helical" evidence="1">
    <location>
        <begin position="47"/>
        <end position="64"/>
    </location>
</feature>
<evidence type="ECO:0000313" key="3">
    <source>
        <dbReference type="Proteomes" id="UP000324689"/>
    </source>
</evidence>
<feature type="transmembrane region" description="Helical" evidence="1">
    <location>
        <begin position="71"/>
        <end position="90"/>
    </location>
</feature>
<dbReference type="PANTHER" id="PTHR32251">
    <property type="entry name" value="3-OXO-5-ALPHA-STEROID 4-DEHYDROGENASE"/>
    <property type="match status" value="1"/>
</dbReference>
<organism evidence="2 3">
    <name type="scientific">Microcystis aeruginosa NIES-2521</name>
    <dbReference type="NCBI Taxonomy" id="2303983"/>
    <lineage>
        <taxon>Bacteria</taxon>
        <taxon>Bacillati</taxon>
        <taxon>Cyanobacteriota</taxon>
        <taxon>Cyanophyceae</taxon>
        <taxon>Oscillatoriophycideae</taxon>
        <taxon>Chroococcales</taxon>
        <taxon>Microcystaceae</taxon>
        <taxon>Microcystis</taxon>
    </lineage>
</organism>
<gene>
    <name evidence="2" type="ORF">MiTs_03439</name>
</gene>
<dbReference type="EMBL" id="BHVQ01000055">
    <property type="protein sequence ID" value="GCA81423.1"/>
    <property type="molecule type" value="Genomic_DNA"/>
</dbReference>
<proteinExistence type="predicted"/>
<sequence length="197" mass="22379">MTFYNNFTSLAWIYLALHGTYGIMWLIKDRLYPDQQWEKEISVVGGIFTFIVLGLYWAAPFIIISEKVTAAAPLISAAIAINIIGVFLHYGSDAQKYFTLKYRQGLITEGFFSRCRNPNYLGEILIYLGFALLAQHWLPFLILSGFIAGVFIPNMLKKDRSLSRYPEFDAYKANSGLLLPKLLNSRLDVGASHLHDE</sequence>
<evidence type="ECO:0000256" key="1">
    <source>
        <dbReference type="SAM" id="Phobius"/>
    </source>
</evidence>
<dbReference type="AlphaFoldDB" id="A0A5A5RXZ4"/>
<dbReference type="InterPro" id="IPR010721">
    <property type="entry name" value="UstE-like"/>
</dbReference>
<keyword evidence="1" id="KW-0472">Membrane</keyword>